<dbReference type="Gene3D" id="1.25.40.10">
    <property type="entry name" value="Tetratricopeptide repeat domain"/>
    <property type="match status" value="1"/>
</dbReference>
<dbReference type="Proteomes" id="UP000283634">
    <property type="component" value="Unassembled WGS sequence"/>
</dbReference>
<evidence type="ECO:0000256" key="2">
    <source>
        <dbReference type="SAM" id="MobiDB-lite"/>
    </source>
</evidence>
<dbReference type="InterPro" id="IPR056040">
    <property type="entry name" value="DUF7623"/>
</dbReference>
<dbReference type="GeneID" id="40329568"/>
<keyword evidence="5" id="KW-1185">Reference proteome</keyword>
<reference evidence="4 5" key="1">
    <citation type="journal article" date="2018" name="BMC Genomics">
        <title>Genomic comparison of Trypanosoma conorhini and Trypanosoma rangeli to Trypanosoma cruzi strains of high and low virulence.</title>
        <authorList>
            <person name="Bradwell K.R."/>
            <person name="Koparde V.N."/>
            <person name="Matveyev A.V."/>
            <person name="Serrano M.G."/>
            <person name="Alves J.M."/>
            <person name="Parikh H."/>
            <person name="Huang B."/>
            <person name="Lee V."/>
            <person name="Espinosa-Alvarez O."/>
            <person name="Ortiz P.A."/>
            <person name="Costa-Martins A.G."/>
            <person name="Teixeira M.M."/>
            <person name="Buck G.A."/>
        </authorList>
    </citation>
    <scope>NUCLEOTIDE SEQUENCE [LARGE SCALE GENOMIC DNA]</scope>
    <source>
        <strain evidence="4 5">AM80</strain>
    </source>
</reference>
<dbReference type="EMBL" id="MKGL01000184">
    <property type="protein sequence ID" value="RNF03789.1"/>
    <property type="molecule type" value="Genomic_DNA"/>
</dbReference>
<accession>A0A3S5IR17</accession>
<evidence type="ECO:0000259" key="3">
    <source>
        <dbReference type="PROSITE" id="PS51823"/>
    </source>
</evidence>
<dbReference type="PROSITE" id="PS51823">
    <property type="entry name" value="CLU"/>
    <property type="match status" value="1"/>
</dbReference>
<dbReference type="Pfam" id="PF24610">
    <property type="entry name" value="DUF7623"/>
    <property type="match status" value="3"/>
</dbReference>
<proteinExistence type="predicted"/>
<evidence type="ECO:0000313" key="5">
    <source>
        <dbReference type="Proteomes" id="UP000283634"/>
    </source>
</evidence>
<dbReference type="OrthoDB" id="265210at2759"/>
<sequence>MLDDDGPRELPKFLQCYRVDNIFFRLLPDSRSGRNYVASLRGVLQSRTRLLAVPLSSMFFYRGMPVLAQALVPMSREPTRLYGADSVNNQEVEAEILHMAEALNIPFPDGTLEVYEGLDGRFYLTNSNSTLTPLFVDDTIMKRQEMLRVCEHVTDGHEDTVAVLNKAEVLDAVVGFCMDSGAPTVSDRLKTVCEYLHGFGVNMCLLKQVIQKIASSGAYDAASVGKVKELLFMEMLARSVKQEFYLEVQGKRVAYDDEVLSATLSKHMGEAFTSVDVFQSRFLEVVAKKYGVIDEDNDIINGLTAVRLSRKADIVSRICALLGVTIEKAGGKQSTMRWHVNVNARVLPQLIHPKQVRLLAEKYRTIMTQNSHRYAFCFPIRWKVACWEGQYDEALDLVHATAIAQRDRYGEDAIVSLHSRRSVCEVCFATMQKSCIAEGRSLFPGVMRGFEALTCPMTQGRRHIEYGFWLLRVAVVYQQDDLVTYRSCVEEAVHHFYRAIEKLPAYLKSEHGSWLHLQPYKGLLQCKRLLPSCSVNTKELVERSIELSTIGWASDFFMLYLWDLSLQLEAEGRYEDAIRVLLTATTVSKKKPTVSFDLPALLMDGAYIYRSWDPEKYAEHCLTLMREAVDKAGELFGPHSREYAVMLSNKGAVEIELNRLSNAGETLKKAGVVFEVAGVLKDDPDYKAYLDNLAYLEQRLAARPLVRRGFLRRYPFLASRSEDFPFNDVRPLEDDVFVGLAHKRARMVGGTADAKQLEQKMRERIWELLRFVQEGDVLKRYPFLPAVINGVPAASLRLDDDALFAEFARLLDKSKDASERKEAESRVREYVVKKAEDAALQRAYMERQDEEFNEAHEGYVNLMYPIPWLYVLEDERFNVLTDQLQKCVNTQAQTAHIQAMQEKVAERVAEIEAEAFRWRGELSKWLSPSKLYTVPVKDLTEDMPLRDLLRLRQLPESRDEVSVATIDALIRDKLGALWTRASITRLCLAVDDEELHRQFPFLAEMPHHQRLSTLTVYEDPTVSSLVMRLRREGGDSHLQTEMIGAIKDLAARRRDARELRKWYYDIDSVVSGEISLESVPKVRDDYYVQLWQKRNIVQAQEEENSPLMVTLMRQMEHRIVQVNSWMRKVSANGFRRRLRLEAKYPFVDRRHHGYTLEILDIEDDAEFMSIVEQRRQLLGSPDALHGQIHSLSSQANKRVAMIASQRVRLAEKMKKKYPFIPSRLEGVETLSICLEENETFAERAAYHNRLRASGSGENEVRCRRLVREMESIAIATAREIGVRNWRHSIEAEDLLERYPFLPEEPVRGVLLCDMRPVQQPAFRELSNKLDELRRDPPRNATAIRAMEEQMTALVVRLAEERAEAAKNTQEQFPFLPRRVLGVRLDELPLHEDELFAAAASKGAQRKESLLQARALQLVVSHNLNESQLADNDDAVLSQHPFLLYTSRKCFPLRHLPLDDDVLFTDRLREYNGLLQKPTVDEDAAAIARFRLVSRADILALKEIEKVERIKQTFEALQPLSLEDLRHLQDHRGFQTYTDDGAGNLSPVQLEDAKRSLIDSRKDRATRLQEVDAIRKIYPILGRDIDPSIMENPVIAKLVVDRNELLDNAENDEDKLDQLEKEISRHASQYKRQLKGDTIAVEQKHSPCKEQLVDYYVVDTEEDVLDDAYYQELVSQYSSVEQSHIPESQQLLQRLATQIETRKKQIAEDNTKLAEYNKKAEARAAERFPLLNTSVRGIPVTELYLENDATVQQLEESRSTKSPTDEESPTKITNKISARAQAIAKAVLEQEESLAAALPFLGRSVKGVPLRELALMSDPGFAVLAEQHAQASSGDAAERSRLEQDILDQAGRVAREVRVARRLDAVRGEDLLERYPFLPEEPVRDVLLGEMRPVQQPAFRELSNKLDELRRDPSRNAAAIRAMEE</sequence>
<dbReference type="SUPFAM" id="SSF48452">
    <property type="entry name" value="TPR-like"/>
    <property type="match status" value="1"/>
</dbReference>
<feature type="domain" description="Clu" evidence="3">
    <location>
        <begin position="1"/>
        <end position="177"/>
    </location>
</feature>
<organism evidence="4 5">
    <name type="scientific">Trypanosoma rangeli</name>
    <dbReference type="NCBI Taxonomy" id="5698"/>
    <lineage>
        <taxon>Eukaryota</taxon>
        <taxon>Discoba</taxon>
        <taxon>Euglenozoa</taxon>
        <taxon>Kinetoplastea</taxon>
        <taxon>Metakinetoplastina</taxon>
        <taxon>Trypanosomatida</taxon>
        <taxon>Trypanosomatidae</taxon>
        <taxon>Trypanosoma</taxon>
        <taxon>Herpetosoma</taxon>
    </lineage>
</organism>
<feature type="non-terminal residue" evidence="4">
    <location>
        <position position="1924"/>
    </location>
</feature>
<dbReference type="InterPro" id="IPR025697">
    <property type="entry name" value="CLU_dom"/>
</dbReference>
<protein>
    <recommendedName>
        <fullName evidence="3">Clu domain-containing protein</fullName>
    </recommendedName>
</protein>
<keyword evidence="1" id="KW-0175">Coiled coil</keyword>
<feature type="coiled-coil region" evidence="1">
    <location>
        <begin position="1594"/>
        <end position="1628"/>
    </location>
</feature>
<dbReference type="OMA" id="MRERIWE"/>
<dbReference type="InterPro" id="IPR011990">
    <property type="entry name" value="TPR-like_helical_dom_sf"/>
</dbReference>
<evidence type="ECO:0000256" key="1">
    <source>
        <dbReference type="SAM" id="Coils"/>
    </source>
</evidence>
<name>A0A3S5IR17_TRYRA</name>
<feature type="region of interest" description="Disordered" evidence="2">
    <location>
        <begin position="1750"/>
        <end position="1771"/>
    </location>
</feature>
<gene>
    <name evidence="4" type="ORF">TraAM80_05635</name>
</gene>
<dbReference type="RefSeq" id="XP_029237724.1">
    <property type="nucleotide sequence ID" value="XM_029382508.1"/>
</dbReference>
<evidence type="ECO:0000313" key="4">
    <source>
        <dbReference type="EMBL" id="RNF03789.1"/>
    </source>
</evidence>
<comment type="caution">
    <text evidence="4">The sequence shown here is derived from an EMBL/GenBank/DDBJ whole genome shotgun (WGS) entry which is preliminary data.</text>
</comment>